<reference evidence="2" key="1">
    <citation type="submission" date="2021-05" db="EMBL/GenBank/DDBJ databases">
        <authorList>
            <person name="Arsene-Ploetze F."/>
        </authorList>
    </citation>
    <scope>NUCLEOTIDE SEQUENCE</scope>
    <source>
        <strain evidence="2">DSM 42138</strain>
    </source>
</reference>
<sequence>MYPAPSTRFIPALAYSHRVATLVELIRTNGTTEVLEHTGGSVTVDRKQVPRRTCTVTVADPALIPRTPADKLSVYGAKLRISRGITYGDGSTELAPIGYFRVDQVTGDPDIGPVTITGSGLEAAIVDDVFRTPTTVASATTAVTGITQLIQATLPGATVISRATNAAVGTMSWDAQTSRWDAITALATAIGAEVYADAGGTFVIAPLPDLLASSVVWEVAAGEGGVMISANRGMSRAGVFNSITAYGENLVDGAAPVSATVEDTDPTSPTYVNGPFGRVVGDDYTSATLVTTAQCTAAATQLLKTALKPNATADITSLPNPLLEPGDVIRGVYLDGTRELHQIASFEIGLDTTAAMVIATIAAKGDS</sequence>
<feature type="domain" description="DUF5047" evidence="1">
    <location>
        <begin position="40"/>
        <end position="169"/>
    </location>
</feature>
<organism evidence="2 3">
    <name type="scientific">Actinacidiphila cocklensis</name>
    <dbReference type="NCBI Taxonomy" id="887465"/>
    <lineage>
        <taxon>Bacteria</taxon>
        <taxon>Bacillati</taxon>
        <taxon>Actinomycetota</taxon>
        <taxon>Actinomycetes</taxon>
        <taxon>Kitasatosporales</taxon>
        <taxon>Streptomycetaceae</taxon>
        <taxon>Actinacidiphila</taxon>
    </lineage>
</organism>
<comment type="caution">
    <text evidence="2">The sequence shown here is derived from an EMBL/GenBank/DDBJ whole genome shotgun (WGS) entry which is preliminary data.</text>
</comment>
<dbReference type="SUPFAM" id="SSF69279">
    <property type="entry name" value="Phage tail proteins"/>
    <property type="match status" value="1"/>
</dbReference>
<keyword evidence="3" id="KW-1185">Reference proteome</keyword>
<name>A0A9W4DMC9_9ACTN</name>
<dbReference type="Pfam" id="PF16466">
    <property type="entry name" value="DUF5047"/>
    <property type="match status" value="1"/>
</dbReference>
<dbReference type="Proteomes" id="UP001152519">
    <property type="component" value="Unassembled WGS sequence"/>
</dbReference>
<accession>A0A9W4DMC9</accession>
<evidence type="ECO:0000313" key="3">
    <source>
        <dbReference type="Proteomes" id="UP001152519"/>
    </source>
</evidence>
<dbReference type="InterPro" id="IPR032490">
    <property type="entry name" value="DUF5047"/>
</dbReference>
<dbReference type="EMBL" id="CAJSLV010000046">
    <property type="protein sequence ID" value="CAG6392782.1"/>
    <property type="molecule type" value="Genomic_DNA"/>
</dbReference>
<dbReference type="RefSeq" id="WP_251487733.1">
    <property type="nucleotide sequence ID" value="NZ_CAJSLV010000046.1"/>
</dbReference>
<gene>
    <name evidence="2" type="ORF">SCOCK_180159</name>
</gene>
<proteinExistence type="predicted"/>
<dbReference type="AlphaFoldDB" id="A0A9W4DMC9"/>
<evidence type="ECO:0000259" key="1">
    <source>
        <dbReference type="Pfam" id="PF16466"/>
    </source>
</evidence>
<protein>
    <recommendedName>
        <fullName evidence="1">DUF5047 domain-containing protein</fullName>
    </recommendedName>
</protein>
<evidence type="ECO:0000313" key="2">
    <source>
        <dbReference type="EMBL" id="CAG6392782.1"/>
    </source>
</evidence>